<dbReference type="CDD" id="cd16488">
    <property type="entry name" value="mRING-H2-C3H3C2_Mio-like"/>
    <property type="match status" value="1"/>
</dbReference>
<dbReference type="HOGENOM" id="CLU_001497_0_0_1"/>
<dbReference type="PROSITE" id="PS50908">
    <property type="entry name" value="RWD"/>
    <property type="match status" value="1"/>
</dbReference>
<keyword evidence="2" id="KW-0926">Vacuole</keyword>
<dbReference type="PROSITE" id="PS00678">
    <property type="entry name" value="WD_REPEATS_1"/>
    <property type="match status" value="2"/>
</dbReference>
<dbReference type="EMBL" id="HE576753">
    <property type="protein sequence ID" value="CCC68453.1"/>
    <property type="molecule type" value="Genomic_DNA"/>
</dbReference>
<feature type="domain" description="RWD" evidence="8">
    <location>
        <begin position="436"/>
        <end position="547"/>
    </location>
</feature>
<dbReference type="AlphaFoldDB" id="G0VBX6"/>
<evidence type="ECO:0000256" key="1">
    <source>
        <dbReference type="ARBA" id="ARBA00004116"/>
    </source>
</evidence>
<dbReference type="GeneID" id="96902012"/>
<dbReference type="GO" id="GO:1904263">
    <property type="term" value="P:positive regulation of TORC1 signaling"/>
    <property type="evidence" value="ECO:0007669"/>
    <property type="project" value="EnsemblFungi"/>
</dbReference>
<dbReference type="InterPro" id="IPR019775">
    <property type="entry name" value="WD40_repeat_CS"/>
</dbReference>
<dbReference type="InParanoid" id="G0VBX6"/>
<dbReference type="Proteomes" id="UP000001640">
    <property type="component" value="Chromosome 2"/>
</dbReference>
<dbReference type="GO" id="GO:0035591">
    <property type="term" value="F:signaling adaptor activity"/>
    <property type="evidence" value="ECO:0007669"/>
    <property type="project" value="TreeGrafter"/>
</dbReference>
<evidence type="ECO:0000256" key="6">
    <source>
        <dbReference type="PROSITE-ProRule" id="PRU00221"/>
    </source>
</evidence>
<proteinExistence type="inferred from homology"/>
<dbReference type="STRING" id="1064592.G0VBX6"/>
<keyword evidence="3 6" id="KW-0853">WD repeat</keyword>
<dbReference type="Gene3D" id="2.130.10.10">
    <property type="entry name" value="YVTN repeat-like/Quinoprotein amine dehydrogenase"/>
    <property type="match status" value="1"/>
</dbReference>
<dbReference type="RefSeq" id="XP_003674826.1">
    <property type="nucleotide sequence ID" value="XM_003674778.1"/>
</dbReference>
<protein>
    <recommendedName>
        <fullName evidence="8">RWD domain-containing protein</fullName>
    </recommendedName>
</protein>
<evidence type="ECO:0000256" key="2">
    <source>
        <dbReference type="ARBA" id="ARBA00022554"/>
    </source>
</evidence>
<keyword evidence="10" id="KW-1185">Reference proteome</keyword>
<dbReference type="FunCoup" id="G0VBX6">
    <property type="interactions" value="417"/>
</dbReference>
<evidence type="ECO:0000256" key="5">
    <source>
        <dbReference type="ARBA" id="ARBA00038452"/>
    </source>
</evidence>
<evidence type="ECO:0000256" key="7">
    <source>
        <dbReference type="SAM" id="MobiDB-lite"/>
    </source>
</evidence>
<dbReference type="OrthoDB" id="311712at2759"/>
<comment type="subcellular location">
    <subcellularLocation>
        <location evidence="1">Vacuole</location>
    </subcellularLocation>
</comment>
<gene>
    <name evidence="9" type="primary">NCAS0B03690</name>
    <name evidence="9" type="ordered locus">NCAS_0B03690</name>
</gene>
<feature type="region of interest" description="Disordered" evidence="7">
    <location>
        <begin position="913"/>
        <end position="982"/>
    </location>
</feature>
<dbReference type="PROSITE" id="PS50294">
    <property type="entry name" value="WD_REPEATS_REGION"/>
    <property type="match status" value="2"/>
</dbReference>
<dbReference type="InterPro" id="IPR001680">
    <property type="entry name" value="WD40_rpt"/>
</dbReference>
<dbReference type="eggNOG" id="KOG0309">
    <property type="taxonomic scope" value="Eukaryota"/>
</dbReference>
<organism evidence="9 10">
    <name type="scientific">Naumovozyma castellii</name>
    <name type="common">Yeast</name>
    <name type="synonym">Saccharomyces castellii</name>
    <dbReference type="NCBI Taxonomy" id="27288"/>
    <lineage>
        <taxon>Eukaryota</taxon>
        <taxon>Fungi</taxon>
        <taxon>Dikarya</taxon>
        <taxon>Ascomycota</taxon>
        <taxon>Saccharomycotina</taxon>
        <taxon>Saccharomycetes</taxon>
        <taxon>Saccharomycetales</taxon>
        <taxon>Saccharomycetaceae</taxon>
        <taxon>Naumovozyma</taxon>
    </lineage>
</organism>
<dbReference type="KEGG" id="ncs:NCAS_0B03690"/>
<dbReference type="SMART" id="SM00320">
    <property type="entry name" value="WD40"/>
    <property type="match status" value="6"/>
</dbReference>
<evidence type="ECO:0000313" key="9">
    <source>
        <dbReference type="EMBL" id="CCC68453.1"/>
    </source>
</evidence>
<dbReference type="Pfam" id="PF00400">
    <property type="entry name" value="WD40"/>
    <property type="match status" value="2"/>
</dbReference>
<sequence>MDAKSGYIGKGPSNSPTFGKSLSLKVDGGFNAVSINPSGRDVVLASRNGLYIIDLDDPFSPPRWLQHITPWQVADVQWSPHPAKPYWVVSTSNQKALIWNLARTSSDAIDHVLHGHSRAITDINFNPENPDILATCSVDTYVHAWDMRSPHRPFYTTSAWRSGASQVKWNYKDSNILASAHSNDIYIWDLRMGSTPLHKLVGHDSSVNSIDFNRFKSSEIMSSSNDGTVKFWDISKGSDNCTSTVSTDFPIWRGRYLPFGNGFCIMPQEGGGNAVYLSTLKEQENLNESNKLTKLQPIYSFKGHSERVIDFLWRSRQPSDLMVNDCEFQLVTWSKDCDLRLWPITDNIYDSVDYDRTKRLDEKLPNYEYQTYNKEPPISTDQQRNRYKRIKETFVTKSGLKTSNVNHLTWLSGVRMNEPDSPEDFFKARKLQNLGEEVSAIGHKFPKVVFEKISVSTRELVITLNGPWSETNPDTYIFLRIIINFPMRYPLKGNPPNFIIEETKELTVKKRQDIRTRLKDIAKPYTDAGLYCLEPCLRYLLGEDVSIEDLEGEEEPLLNFEIADHIDFDNLSSLGSSEVDSELLDNSSSESELDAYKDTFDEYGDKTKNFGRNLALDTTPVPNECGSVWTASGQLLCFFPAQSKQEQKEQNILKLVEKDSQSNARRPKSYKCKVLDELSGSSNTVRPKRYVDTLALNENYVASSEDDSEYDSSSIGSYDSFADDWDDIMRNNIVGRNKIPALHGNFVRPFGSAPTASIKTGDSSRKGKNVIVTKDFSYLIPDKLELALGYQFIYANPEETAKHNSLVAEEYGYEDISHCWQILSDLLMNQSDDNPFNQIWESHPMGLQWFIKEAFRYFEKQNNLQMLAMLSCILSSLQVENEHEFEILDSGHYETVVNFRAADMSGLSGSDIHSYSSTGRTPTPMPLDSILPHSRFESSNDNSSMNTDYSRTSDQTTGNYSLSKGRSPKSFSRRATPQLTDEPANKLPTIKVELIQDELLETIKKHQIFQISNKDKRKASAYIHQYAKLLFQWGLSLERAKILKVGANFVSSFDGGIRHGKSNSDSSSTSGGVQIKWVANNSDAIFAAHTCTYCNLKVTRNVFVCGSCQHVLHTKCAKLWWKIGDECPTGCGCHCPDRFMCNMNK</sequence>
<dbReference type="PANTHER" id="PTHR46170:SF1">
    <property type="entry name" value="GATOR COMPLEX PROTEIN WDR59"/>
    <property type="match status" value="1"/>
</dbReference>
<dbReference type="Pfam" id="PF17120">
    <property type="entry name" value="zf-RING_16"/>
    <property type="match status" value="1"/>
</dbReference>
<reference evidence="9 10" key="1">
    <citation type="journal article" date="2011" name="Proc. Natl. Acad. Sci. U.S.A.">
        <title>Evolutionary erosion of yeast sex chromosomes by mating-type switching accidents.</title>
        <authorList>
            <person name="Gordon J.L."/>
            <person name="Armisen D."/>
            <person name="Proux-Wera E."/>
            <person name="Oheigeartaigh S.S."/>
            <person name="Byrne K.P."/>
            <person name="Wolfe K.H."/>
        </authorList>
    </citation>
    <scope>NUCLEOTIDE SEQUENCE [LARGE SCALE GENOMIC DNA]</scope>
    <source>
        <strain evidence="10">ATCC 76901 / BCRC 22586 / CBS 4309 / NBRC 1992 / NRRL Y-12630</strain>
    </source>
</reference>
<dbReference type="SMART" id="SM00591">
    <property type="entry name" value="RWD"/>
    <property type="match status" value="1"/>
</dbReference>
<dbReference type="PROSITE" id="PS50082">
    <property type="entry name" value="WD_REPEATS_2"/>
    <property type="match status" value="2"/>
</dbReference>
<dbReference type="GO" id="GO:0034198">
    <property type="term" value="P:cellular response to amino acid starvation"/>
    <property type="evidence" value="ECO:0007669"/>
    <property type="project" value="TreeGrafter"/>
</dbReference>
<dbReference type="GO" id="GO:0035859">
    <property type="term" value="C:Seh1-associated complex"/>
    <property type="evidence" value="ECO:0007669"/>
    <property type="project" value="EnsemblFungi"/>
</dbReference>
<reference key="2">
    <citation type="submission" date="2011-08" db="EMBL/GenBank/DDBJ databases">
        <title>Genome sequence of Naumovozyma castellii.</title>
        <authorList>
            <person name="Gordon J.L."/>
            <person name="Armisen D."/>
            <person name="Proux-Wera E."/>
            <person name="OhEigeartaigh S.S."/>
            <person name="Byrne K.P."/>
            <person name="Wolfe K.H."/>
        </authorList>
    </citation>
    <scope>NUCLEOTIDE SEQUENCE</scope>
    <source>
        <strain>Type strain:CBS 4309</strain>
    </source>
</reference>
<dbReference type="SUPFAM" id="SSF50978">
    <property type="entry name" value="WD40 repeat-like"/>
    <property type="match status" value="1"/>
</dbReference>
<accession>G0VBX6</accession>
<keyword evidence="4" id="KW-0677">Repeat</keyword>
<evidence type="ECO:0000313" key="10">
    <source>
        <dbReference type="Proteomes" id="UP000001640"/>
    </source>
</evidence>
<feature type="repeat" description="WD" evidence="6">
    <location>
        <begin position="200"/>
        <end position="242"/>
    </location>
</feature>
<dbReference type="PANTHER" id="PTHR46170">
    <property type="entry name" value="GATOR COMPLEX PROTEIN WDR59"/>
    <property type="match status" value="1"/>
</dbReference>
<dbReference type="OMA" id="HRRETCL"/>
<dbReference type="InterPro" id="IPR049566">
    <property type="entry name" value="WDR59_RTC1-like_RING_Znf"/>
</dbReference>
<name>G0VBX6_NAUCA</name>
<evidence type="ECO:0000256" key="3">
    <source>
        <dbReference type="ARBA" id="ARBA00022574"/>
    </source>
</evidence>
<comment type="similarity">
    <text evidence="5">Belongs to the WD repeat WDR59 family.</text>
</comment>
<evidence type="ECO:0000259" key="8">
    <source>
        <dbReference type="PROSITE" id="PS50908"/>
    </source>
</evidence>
<dbReference type="GO" id="GO:0005774">
    <property type="term" value="C:vacuolar membrane"/>
    <property type="evidence" value="ECO:0007669"/>
    <property type="project" value="TreeGrafter"/>
</dbReference>
<feature type="repeat" description="WD" evidence="6">
    <location>
        <begin position="113"/>
        <end position="149"/>
    </location>
</feature>
<dbReference type="InterPro" id="IPR049567">
    <property type="entry name" value="WDR59-like"/>
</dbReference>
<evidence type="ECO:0000256" key="4">
    <source>
        <dbReference type="ARBA" id="ARBA00022737"/>
    </source>
</evidence>
<dbReference type="InterPro" id="IPR006575">
    <property type="entry name" value="RWD_dom"/>
</dbReference>
<dbReference type="InterPro" id="IPR036322">
    <property type="entry name" value="WD40_repeat_dom_sf"/>
</dbReference>
<dbReference type="InterPro" id="IPR015943">
    <property type="entry name" value="WD40/YVTN_repeat-like_dom_sf"/>
</dbReference>
<feature type="compositionally biased region" description="Polar residues" evidence="7">
    <location>
        <begin position="937"/>
        <end position="979"/>
    </location>
</feature>